<accession>A0A6S6Z9U8</accession>
<organism evidence="1 2">
    <name type="scientific">Achromobacter pestifer</name>
    <dbReference type="NCBI Taxonomy" id="1353889"/>
    <lineage>
        <taxon>Bacteria</taxon>
        <taxon>Pseudomonadati</taxon>
        <taxon>Pseudomonadota</taxon>
        <taxon>Betaproteobacteria</taxon>
        <taxon>Burkholderiales</taxon>
        <taxon>Alcaligenaceae</taxon>
        <taxon>Achromobacter</taxon>
    </lineage>
</organism>
<reference evidence="1 2" key="1">
    <citation type="submission" date="2020-04" db="EMBL/GenBank/DDBJ databases">
        <authorList>
            <person name="De Canck E."/>
        </authorList>
    </citation>
    <scope>NUCLEOTIDE SEQUENCE [LARGE SCALE GENOMIC DNA]</scope>
    <source>
        <strain evidence="1 2">LMG 3431</strain>
    </source>
</reference>
<dbReference type="EMBL" id="CADIJX010000004">
    <property type="protein sequence ID" value="CAB3669664.1"/>
    <property type="molecule type" value="Genomic_DNA"/>
</dbReference>
<name>A0A6S6Z9U8_9BURK</name>
<protein>
    <submittedName>
        <fullName evidence="1">Uncharacterized protein</fullName>
    </submittedName>
</protein>
<dbReference type="AlphaFoldDB" id="A0A6S6Z9U8"/>
<dbReference type="Proteomes" id="UP000494108">
    <property type="component" value="Unassembled WGS sequence"/>
</dbReference>
<keyword evidence="2" id="KW-1185">Reference proteome</keyword>
<sequence>MRGDMAIKHLIAKRKSPRNGEGFFLKQQTAA</sequence>
<evidence type="ECO:0000313" key="1">
    <source>
        <dbReference type="EMBL" id="CAB3669664.1"/>
    </source>
</evidence>
<evidence type="ECO:0000313" key="2">
    <source>
        <dbReference type="Proteomes" id="UP000494108"/>
    </source>
</evidence>
<proteinExistence type="predicted"/>
<gene>
    <name evidence="1" type="ORF">LMG3431_03792</name>
</gene>